<gene>
    <name evidence="1" type="ORF">QFC19_001129</name>
</gene>
<dbReference type="Proteomes" id="UP001241377">
    <property type="component" value="Unassembled WGS sequence"/>
</dbReference>
<evidence type="ECO:0000313" key="2">
    <source>
        <dbReference type="Proteomes" id="UP001241377"/>
    </source>
</evidence>
<dbReference type="EMBL" id="JASBWR010000008">
    <property type="protein sequence ID" value="KAJ9111361.1"/>
    <property type="molecule type" value="Genomic_DNA"/>
</dbReference>
<protein>
    <submittedName>
        <fullName evidence="1">Uncharacterized protein</fullName>
    </submittedName>
</protein>
<proteinExistence type="predicted"/>
<sequence length="151" mass="16508">MARRRQAFNRDLSSYAEPATNQNPANRSAPNAAPAAQQQQQQQQQHRHHHHHPAPRAPGPVHARVTHEVDTKTVDVPGEPTAQVIAPAAEDDSGADEDDEQEQDDTDDDANSKLPPGTLDMSAYEFSDAKLGIVFENAEMAITRPASETEE</sequence>
<evidence type="ECO:0000313" key="1">
    <source>
        <dbReference type="EMBL" id="KAJ9111361.1"/>
    </source>
</evidence>
<name>A0ACC2WJU0_9TREE</name>
<accession>A0ACC2WJU0</accession>
<reference evidence="1" key="1">
    <citation type="submission" date="2023-04" db="EMBL/GenBank/DDBJ databases">
        <title>Draft Genome sequencing of Naganishia species isolated from polar environments using Oxford Nanopore Technology.</title>
        <authorList>
            <person name="Leo P."/>
            <person name="Venkateswaran K."/>
        </authorList>
    </citation>
    <scope>NUCLEOTIDE SEQUENCE</scope>
    <source>
        <strain evidence="1">MNA-CCFEE 5261</strain>
    </source>
</reference>
<keyword evidence="2" id="KW-1185">Reference proteome</keyword>
<comment type="caution">
    <text evidence="1">The sequence shown here is derived from an EMBL/GenBank/DDBJ whole genome shotgun (WGS) entry which is preliminary data.</text>
</comment>
<organism evidence="1 2">
    <name type="scientific">Naganishia cerealis</name>
    <dbReference type="NCBI Taxonomy" id="610337"/>
    <lineage>
        <taxon>Eukaryota</taxon>
        <taxon>Fungi</taxon>
        <taxon>Dikarya</taxon>
        <taxon>Basidiomycota</taxon>
        <taxon>Agaricomycotina</taxon>
        <taxon>Tremellomycetes</taxon>
        <taxon>Filobasidiales</taxon>
        <taxon>Filobasidiaceae</taxon>
        <taxon>Naganishia</taxon>
    </lineage>
</organism>